<organism evidence="5 6">
    <name type="scientific">Zooshikella ganghwensis</name>
    <dbReference type="NCBI Taxonomy" id="202772"/>
    <lineage>
        <taxon>Bacteria</taxon>
        <taxon>Pseudomonadati</taxon>
        <taxon>Pseudomonadota</taxon>
        <taxon>Gammaproteobacteria</taxon>
        <taxon>Oceanospirillales</taxon>
        <taxon>Zooshikellaceae</taxon>
        <taxon>Zooshikella</taxon>
    </lineage>
</organism>
<reference evidence="5 6" key="1">
    <citation type="submission" date="2017-04" db="EMBL/GenBank/DDBJ databases">
        <title>Draft genome sequence of Zooshikella ganghwensis VG4 isolated from Red Sea sediments.</title>
        <authorList>
            <person name="Rehman Z."/>
            <person name="Alam I."/>
            <person name="Kamau A."/>
            <person name="Bajic V."/>
            <person name="Leiknes T."/>
        </authorList>
    </citation>
    <scope>NUCLEOTIDE SEQUENCE [LARGE SCALE GENOMIC DNA]</scope>
    <source>
        <strain evidence="5 6">VG4</strain>
    </source>
</reference>
<feature type="domain" description="Solute-binding protein family 3/N-terminal" evidence="4">
    <location>
        <begin position="35"/>
        <end position="266"/>
    </location>
</feature>
<dbReference type="Gene3D" id="3.40.190.10">
    <property type="entry name" value="Periplasmic binding protein-like II"/>
    <property type="match status" value="2"/>
</dbReference>
<evidence type="ECO:0000256" key="2">
    <source>
        <dbReference type="ARBA" id="ARBA00022729"/>
    </source>
</evidence>
<dbReference type="SUPFAM" id="SSF53850">
    <property type="entry name" value="Periplasmic binding protein-like II"/>
    <property type="match status" value="1"/>
</dbReference>
<evidence type="ECO:0000313" key="6">
    <source>
        <dbReference type="Proteomes" id="UP000257039"/>
    </source>
</evidence>
<keyword evidence="6" id="KW-1185">Reference proteome</keyword>
<protein>
    <submittedName>
        <fullName evidence="5">Amino acid ABC transporter substrate-binding protein</fullName>
    </submittedName>
</protein>
<comment type="similarity">
    <text evidence="1">Belongs to the bacterial solute-binding protein 3 family.</text>
</comment>
<accession>A0A4P9VHI3</accession>
<dbReference type="PANTHER" id="PTHR35936">
    <property type="entry name" value="MEMBRANE-BOUND LYTIC MUREIN TRANSGLYCOSYLASE F"/>
    <property type="match status" value="1"/>
</dbReference>
<proteinExistence type="inferred from homology"/>
<dbReference type="InterPro" id="IPR001638">
    <property type="entry name" value="Solute-binding_3/MltF_N"/>
</dbReference>
<dbReference type="Pfam" id="PF00497">
    <property type="entry name" value="SBP_bac_3"/>
    <property type="match status" value="1"/>
</dbReference>
<sequence>MNILRSSLLKLISMSVLLLSISVFMQASAAGKGRPLTIGTLEYPPYHYMSTEGNVNGITISLVNHVFITMQQPVTIRIMPWSRILKSLKNGSLDGAFQVLYKEERTAYLDYSQEVLMQEVVTLFIRQGQKINYSGDLSSLANYRLGVRQDFSYGPVFDGLVTEGVLTRLTSKTKPRDLILLLERGGIDVLVGDLFSIPYQHRKISVEFALHSIERIQPDVQVTPSFMVFSKVRKLTKVRDQFDKILRKMKKEGRYQAYIDKWDRQKMENN</sequence>
<gene>
    <name evidence="5" type="ORF">B9G39_03375</name>
</gene>
<evidence type="ECO:0000256" key="1">
    <source>
        <dbReference type="ARBA" id="ARBA00010333"/>
    </source>
</evidence>
<comment type="caution">
    <text evidence="5">The sequence shown here is derived from an EMBL/GenBank/DDBJ whole genome shotgun (WGS) entry which is preliminary data.</text>
</comment>
<evidence type="ECO:0000259" key="4">
    <source>
        <dbReference type="SMART" id="SM00062"/>
    </source>
</evidence>
<evidence type="ECO:0000256" key="3">
    <source>
        <dbReference type="SAM" id="SignalP"/>
    </source>
</evidence>
<keyword evidence="2 3" id="KW-0732">Signal</keyword>
<dbReference type="PANTHER" id="PTHR35936:SF35">
    <property type="entry name" value="L-CYSTINE-BINDING PROTEIN TCYJ"/>
    <property type="match status" value="1"/>
</dbReference>
<dbReference type="AlphaFoldDB" id="A0A4P9VHI3"/>
<dbReference type="EMBL" id="NDXW01000001">
    <property type="protein sequence ID" value="RDH42563.1"/>
    <property type="molecule type" value="Genomic_DNA"/>
</dbReference>
<dbReference type="SMART" id="SM00062">
    <property type="entry name" value="PBPb"/>
    <property type="match status" value="1"/>
</dbReference>
<feature type="chain" id="PRO_5020776714" evidence="3">
    <location>
        <begin position="30"/>
        <end position="270"/>
    </location>
</feature>
<evidence type="ECO:0000313" key="5">
    <source>
        <dbReference type="EMBL" id="RDH42563.1"/>
    </source>
</evidence>
<feature type="signal peptide" evidence="3">
    <location>
        <begin position="1"/>
        <end position="29"/>
    </location>
</feature>
<name>A0A4P9VHI3_9GAMM</name>
<dbReference type="Proteomes" id="UP000257039">
    <property type="component" value="Unassembled WGS sequence"/>
</dbReference>